<accession>A0A229SBP3</accession>
<proteinExistence type="inferred from homology"/>
<reference evidence="5 6" key="1">
    <citation type="submission" date="2017-07" db="EMBL/GenBank/DDBJ databases">
        <title>Amycolatopsis thailandensis Genome sequencing and assembly.</title>
        <authorList>
            <person name="Kaur N."/>
            <person name="Mayilraj S."/>
        </authorList>
    </citation>
    <scope>NUCLEOTIDE SEQUENCE [LARGE SCALE GENOMIC DNA]</scope>
    <source>
        <strain evidence="5 6">JCM 16380</strain>
    </source>
</reference>
<dbReference type="InterPro" id="IPR041522">
    <property type="entry name" value="CdaR_GGDEF"/>
</dbReference>
<gene>
    <name evidence="5" type="ORF">CFP71_14320</name>
</gene>
<dbReference type="InterPro" id="IPR042070">
    <property type="entry name" value="PucR_C-HTH_sf"/>
</dbReference>
<feature type="domain" description="CdaR GGDEF-like" evidence="4">
    <location>
        <begin position="169"/>
        <end position="276"/>
    </location>
</feature>
<dbReference type="OrthoDB" id="33973at2"/>
<evidence type="ECO:0000259" key="3">
    <source>
        <dbReference type="Pfam" id="PF14361"/>
    </source>
</evidence>
<dbReference type="Pfam" id="PF17853">
    <property type="entry name" value="GGDEF_2"/>
    <property type="match status" value="1"/>
</dbReference>
<feature type="domain" description="PucR C-terminal helix-turn-helix" evidence="2">
    <location>
        <begin position="326"/>
        <end position="384"/>
    </location>
</feature>
<evidence type="ECO:0008006" key="7">
    <source>
        <dbReference type="Google" id="ProtNLM"/>
    </source>
</evidence>
<dbReference type="InterPro" id="IPR025751">
    <property type="entry name" value="RsbRD_N_dom"/>
</dbReference>
<dbReference type="Gene3D" id="1.10.10.2840">
    <property type="entry name" value="PucR C-terminal helix-turn-helix domain"/>
    <property type="match status" value="1"/>
</dbReference>
<comment type="caution">
    <text evidence="5">The sequence shown here is derived from an EMBL/GenBank/DDBJ whole genome shotgun (WGS) entry which is preliminary data.</text>
</comment>
<evidence type="ECO:0000259" key="4">
    <source>
        <dbReference type="Pfam" id="PF17853"/>
    </source>
</evidence>
<evidence type="ECO:0000313" key="5">
    <source>
        <dbReference type="EMBL" id="OXM56181.1"/>
    </source>
</evidence>
<dbReference type="Pfam" id="PF14361">
    <property type="entry name" value="RsbRD_N"/>
    <property type="match status" value="1"/>
</dbReference>
<dbReference type="InterPro" id="IPR025736">
    <property type="entry name" value="PucR_C-HTH_dom"/>
</dbReference>
<evidence type="ECO:0000259" key="2">
    <source>
        <dbReference type="Pfam" id="PF13556"/>
    </source>
</evidence>
<dbReference type="EMBL" id="NMQT01000050">
    <property type="protein sequence ID" value="OXM56181.1"/>
    <property type="molecule type" value="Genomic_DNA"/>
</dbReference>
<comment type="similarity">
    <text evidence="1">Belongs to the CdaR family.</text>
</comment>
<feature type="domain" description="RsbT co-antagonist protein RsbRD N-terminal" evidence="3">
    <location>
        <begin position="26"/>
        <end position="159"/>
    </location>
</feature>
<protein>
    <recommendedName>
        <fullName evidence="7">PucR family transcriptional regulator</fullName>
    </recommendedName>
</protein>
<name>A0A229SBP3_9PSEU</name>
<dbReference type="InterPro" id="IPR051448">
    <property type="entry name" value="CdaR-like_regulators"/>
</dbReference>
<dbReference type="PANTHER" id="PTHR33744">
    <property type="entry name" value="CARBOHYDRATE DIACID REGULATOR"/>
    <property type="match status" value="1"/>
</dbReference>
<dbReference type="AlphaFoldDB" id="A0A229SBP3"/>
<dbReference type="RefSeq" id="WP_093934342.1">
    <property type="nucleotide sequence ID" value="NZ_JBHUSO010000103.1"/>
</dbReference>
<keyword evidence="6" id="KW-1185">Reference proteome</keyword>
<sequence>MGTEALATPAPREQRVLMQAMLTRLPEFSDRLARLLSDEDEFYHQVDSTAPDELRKVCRANLERALTALVEGRGLPLDAARKTGLAQARQGIPLPSVLRAFRIGGIFVYERLLELAGPGFINPARTVEINSNVWKTIDLYSDALTTAYSEVAAELSQEKLALLDGLLQGRFATQVEVENAAKELDLPAAGTFVAVVTEAVEPDERPGVEALLRARRWKSVWRPGAEIGLVVIDRVEDVRRLRDVLGTLPLAVGMSRPFNGFLDVPDAVHRARIARRSLATGATGVAVFGDSPVTTLVASAPEMSRDVVRAVLTGLLVLPAAERQVLLDTLVAWFAGHGSAKEAADRLIVHPNTVRYRLRRVQELTRRDLSDPVDVGELYVALEAVRLADDRP</sequence>
<evidence type="ECO:0000313" key="6">
    <source>
        <dbReference type="Proteomes" id="UP000215223"/>
    </source>
</evidence>
<evidence type="ECO:0000256" key="1">
    <source>
        <dbReference type="ARBA" id="ARBA00006754"/>
    </source>
</evidence>
<dbReference type="Proteomes" id="UP000215223">
    <property type="component" value="Unassembled WGS sequence"/>
</dbReference>
<organism evidence="5 6">
    <name type="scientific">Amycolatopsis thailandensis</name>
    <dbReference type="NCBI Taxonomy" id="589330"/>
    <lineage>
        <taxon>Bacteria</taxon>
        <taxon>Bacillati</taxon>
        <taxon>Actinomycetota</taxon>
        <taxon>Actinomycetes</taxon>
        <taxon>Pseudonocardiales</taxon>
        <taxon>Pseudonocardiaceae</taxon>
        <taxon>Amycolatopsis</taxon>
    </lineage>
</organism>
<dbReference type="Pfam" id="PF13556">
    <property type="entry name" value="HTH_30"/>
    <property type="match status" value="1"/>
</dbReference>